<organism evidence="1">
    <name type="scientific">uncultured virus</name>
    <dbReference type="NCBI Taxonomy" id="340016"/>
    <lineage>
        <taxon>Viruses</taxon>
        <taxon>environmental samples</taxon>
    </lineage>
</organism>
<name>A0A218MLY5_9VIRU</name>
<reference evidence="1" key="2">
    <citation type="journal article" date="2017" name="Nat. Commun.">
        <title>Single-virus genomics reveals hidden cosmopolitan and abundant viruses.</title>
        <authorList>
            <person name="Martinez-Hernandez F."/>
            <person name="Fornas O."/>
            <person name="Lluesma Gomez M."/>
            <person name="Bolduc B."/>
            <person name="de la Cruz Pena M.J."/>
            <person name="Martinez J.M."/>
            <person name="Anton J."/>
            <person name="Gasol J.M."/>
            <person name="Rosselli R."/>
            <person name="Rodriguez-Valera F."/>
            <person name="Sullivan M.B."/>
            <person name="Acinas S.G."/>
            <person name="Martinez-Garcia M."/>
        </authorList>
    </citation>
    <scope>NUCLEOTIDE SEQUENCE</scope>
</reference>
<dbReference type="EMBL" id="KY052827">
    <property type="protein sequence ID" value="ASF00302.1"/>
    <property type="molecule type" value="Genomic_DNA"/>
</dbReference>
<protein>
    <submittedName>
        <fullName evidence="1">Uncharacterized protein</fullName>
    </submittedName>
</protein>
<proteinExistence type="predicted"/>
<accession>A0A218MLY5</accession>
<reference evidence="1" key="1">
    <citation type="submission" date="2016-10" db="EMBL/GenBank/DDBJ databases">
        <authorList>
            <person name="Varghese N."/>
        </authorList>
    </citation>
    <scope>NUCLEOTIDE SEQUENCE</scope>
</reference>
<sequence length="90" mass="10551">MSKGSRLRKIINTKQFSENWDKIFGRKKIPKHGATQLHADKTKKIPREDKHNDIDLDGIYWDSDFEEQSKELYGDNMPDIKGYPDVDNVD</sequence>
<evidence type="ECO:0000313" key="1">
    <source>
        <dbReference type="EMBL" id="ASF00302.1"/>
    </source>
</evidence>